<feature type="region of interest" description="Disordered" evidence="1">
    <location>
        <begin position="26"/>
        <end position="226"/>
    </location>
</feature>
<name>A0A098BLQ9_9NOCA</name>
<feature type="region of interest" description="Disordered" evidence="1">
    <location>
        <begin position="412"/>
        <end position="446"/>
    </location>
</feature>
<feature type="compositionally biased region" description="Basic and acidic residues" evidence="1">
    <location>
        <begin position="38"/>
        <end position="65"/>
    </location>
</feature>
<dbReference type="AlphaFoldDB" id="A0A098BLQ9"/>
<dbReference type="EMBL" id="CCSD01000064">
    <property type="protein sequence ID" value="CDZ89639.1"/>
    <property type="molecule type" value="Genomic_DNA"/>
</dbReference>
<evidence type="ECO:0000256" key="1">
    <source>
        <dbReference type="SAM" id="MobiDB-lite"/>
    </source>
</evidence>
<reference evidence="2 3" key="1">
    <citation type="journal article" date="2014" name="Genome Announc.">
        <title>Draft Genome Sequence of Propane- and Butane-Oxidizing Actinobacterium Rhodococcus ruber IEGM 231.</title>
        <authorList>
            <person name="Ivshina I.B."/>
            <person name="Kuyukina M.S."/>
            <person name="Krivoruchko A.V."/>
            <person name="Barbe V."/>
            <person name="Fischer C."/>
        </authorList>
    </citation>
    <scope>NUCLEOTIDE SEQUENCE [LARGE SCALE GENOMIC DNA]</scope>
</reference>
<feature type="compositionally biased region" description="Basic residues" evidence="1">
    <location>
        <begin position="211"/>
        <end position="226"/>
    </location>
</feature>
<sequence length="446" mass="47672">MPGIDTGTRQRGGATTGAEAFLRQFPLGLAQPESFPVSEDHGADRGRDQQGAGEFERPDVPHEDQLGQAGDVAGGVRCVEAGELGDGGVAETADEQQAESEAGRDRGDPLAAQRLDERVGGVDADEHDHEQEQHHHRPRVDHDLHDSEEQRILGDVEHREDDHGDREEHRRIDGLGRGDDAECAEHRERSEDPEQHGLAGGGAGDGFGRQQGRRHRVHRDHSPLRRSRHIATASRLRRFPVGCDGVLPLPGSGRGGAGRGLGHRAEVVVLVGRARVHVVGWCHHAGPERGEQPGLVVDQVGPVVVGHLVLVGHGQRPRRAGLDAQTASDAAQVVDLVDASVALPRRVSPVVGVVRALDVDGVGGARPGTQLAPDALLEPVGVAVELVAAVVARCGRFLLLGVSLGLGLVEHRPEGDAESGDGIEEVRHRDSPRWSDRHGARSRRLR</sequence>
<organism evidence="2 3">
    <name type="scientific">Rhodococcus ruber</name>
    <dbReference type="NCBI Taxonomy" id="1830"/>
    <lineage>
        <taxon>Bacteria</taxon>
        <taxon>Bacillati</taxon>
        <taxon>Actinomycetota</taxon>
        <taxon>Actinomycetes</taxon>
        <taxon>Mycobacteriales</taxon>
        <taxon>Nocardiaceae</taxon>
        <taxon>Rhodococcus</taxon>
    </lineage>
</organism>
<feature type="compositionally biased region" description="Gly residues" evidence="1">
    <location>
        <begin position="198"/>
        <end position="209"/>
    </location>
</feature>
<proteinExistence type="predicted"/>
<protein>
    <submittedName>
        <fullName evidence="2">Uncharacterized protein</fullName>
    </submittedName>
</protein>
<dbReference type="Proteomes" id="UP000042997">
    <property type="component" value="Unassembled WGS sequence"/>
</dbReference>
<feature type="compositionally biased region" description="Basic and acidic residues" evidence="1">
    <location>
        <begin position="424"/>
        <end position="439"/>
    </location>
</feature>
<evidence type="ECO:0000313" key="3">
    <source>
        <dbReference type="Proteomes" id="UP000042997"/>
    </source>
</evidence>
<accession>A0A098BLQ9</accession>
<feature type="compositionally biased region" description="Basic and acidic residues" evidence="1">
    <location>
        <begin position="140"/>
        <end position="195"/>
    </location>
</feature>
<evidence type="ECO:0000313" key="2">
    <source>
        <dbReference type="EMBL" id="CDZ89639.1"/>
    </source>
</evidence>
<gene>
    <name evidence="2" type="ORF">RHRU231_520018</name>
</gene>
<feature type="compositionally biased region" description="Basic and acidic residues" evidence="1">
    <location>
        <begin position="101"/>
        <end position="133"/>
    </location>
</feature>